<dbReference type="InterPro" id="IPR050351">
    <property type="entry name" value="BphY/WalK/GraS-like"/>
</dbReference>
<dbReference type="CDD" id="cd00075">
    <property type="entry name" value="HATPase"/>
    <property type="match status" value="1"/>
</dbReference>
<dbReference type="PRINTS" id="PR00344">
    <property type="entry name" value="BCTRLSENSOR"/>
</dbReference>
<feature type="transmembrane region" description="Helical" evidence="8">
    <location>
        <begin position="6"/>
        <end position="27"/>
    </location>
</feature>
<feature type="transmembrane region" description="Helical" evidence="8">
    <location>
        <begin position="65"/>
        <end position="86"/>
    </location>
</feature>
<feature type="transmembrane region" description="Helical" evidence="8">
    <location>
        <begin position="34"/>
        <end position="53"/>
    </location>
</feature>
<feature type="domain" description="Histidine kinase" evidence="9">
    <location>
        <begin position="370"/>
        <end position="586"/>
    </location>
</feature>
<dbReference type="Proteomes" id="UP000294535">
    <property type="component" value="Unassembled WGS sequence"/>
</dbReference>
<dbReference type="GO" id="GO:0005886">
    <property type="term" value="C:plasma membrane"/>
    <property type="evidence" value="ECO:0007669"/>
    <property type="project" value="TreeGrafter"/>
</dbReference>
<feature type="transmembrane region" description="Helical" evidence="8">
    <location>
        <begin position="209"/>
        <end position="231"/>
    </location>
</feature>
<evidence type="ECO:0000256" key="3">
    <source>
        <dbReference type="ARBA" id="ARBA00022553"/>
    </source>
</evidence>
<dbReference type="PANTHER" id="PTHR45453">
    <property type="entry name" value="PHOSPHATE REGULON SENSOR PROTEIN PHOR"/>
    <property type="match status" value="1"/>
</dbReference>
<comment type="caution">
    <text evidence="10">The sequence shown here is derived from an EMBL/GenBank/DDBJ whole genome shotgun (WGS) entry which is preliminary data.</text>
</comment>
<keyword evidence="4" id="KW-0808">Transferase</keyword>
<feature type="transmembrane region" description="Helical" evidence="8">
    <location>
        <begin position="177"/>
        <end position="197"/>
    </location>
</feature>
<keyword evidence="8" id="KW-1133">Transmembrane helix</keyword>
<gene>
    <name evidence="10" type="ORF">DFQ04_0347</name>
</gene>
<protein>
    <recommendedName>
        <fullName evidence="2">histidine kinase</fullName>
        <ecNumber evidence="2">2.7.13.3</ecNumber>
    </recommendedName>
</protein>
<dbReference type="GO" id="GO:0006355">
    <property type="term" value="P:regulation of DNA-templated transcription"/>
    <property type="evidence" value="ECO:0007669"/>
    <property type="project" value="InterPro"/>
</dbReference>
<keyword evidence="5 10" id="KW-0418">Kinase</keyword>
<evidence type="ECO:0000256" key="5">
    <source>
        <dbReference type="ARBA" id="ARBA00022777"/>
    </source>
</evidence>
<dbReference type="PANTHER" id="PTHR45453:SF1">
    <property type="entry name" value="PHOSPHATE REGULON SENSOR PROTEIN PHOR"/>
    <property type="match status" value="1"/>
</dbReference>
<dbReference type="CDD" id="cd00082">
    <property type="entry name" value="HisKA"/>
    <property type="match status" value="1"/>
</dbReference>
<dbReference type="Gene3D" id="3.30.565.10">
    <property type="entry name" value="Histidine kinase-like ATPase, C-terminal domain"/>
    <property type="match status" value="1"/>
</dbReference>
<accession>A0A4R6TAB2</accession>
<keyword evidence="8" id="KW-0812">Transmembrane</keyword>
<dbReference type="SUPFAM" id="SSF55874">
    <property type="entry name" value="ATPase domain of HSP90 chaperone/DNA topoisomerase II/histidine kinase"/>
    <property type="match status" value="1"/>
</dbReference>
<evidence type="ECO:0000259" key="9">
    <source>
        <dbReference type="PROSITE" id="PS50109"/>
    </source>
</evidence>
<sequence length="597" mass="67417">MDLSINPYSLTLIFSGLIVGIISTFITWKSTDSIKWLGFTMIAVSVWGFFYGIELSTSKLEEIIFWIKIEYAGLLTAPVFWVIFTLKYTGFELRKSRWIIPTLFIIPILTYIILLNESLFHLHYANYWLIETGPFPLIGIDKGPWYHIQTIFAYGCFLMGTVILIRGFRNANQHYRSLTKILIIGGIFPIALNILYQTSILKPFEGLDVTPFAFLFTYFFLAIAIINYQLLDLKPVARNKILELVTRGVIVLDKSQKIVDFNPAAKFLCGSPGLLKIGNSVQDLFSGKDEILNLLKGDSSENQEITVKIPEKETYYKIESVALLDQKGGITGYILLIDDLTKEILNNEKLKNQALELQKLNDLKDKLFSVISHDLKGPVLGVKELIHLTQTGLISQEEFLEILPEVSKNMEHVALLLENLLGWTSSQLRGEQIDKKELDLESILKSQKSLLERIAKEKNIQLELINPKPTKIKADKNMIELIFRNLISNAIKFSPQNSKVIIELIDEGENQVKVCVKDFGIGISEENLEKLNSGVSFTTRGQNNESGTGLGLVLVREYIFKNGGTLEITSKEGEGSKFCITLEKSLQNEASSLVQTQ</sequence>
<dbReference type="GO" id="GO:0016036">
    <property type="term" value="P:cellular response to phosphate starvation"/>
    <property type="evidence" value="ECO:0007669"/>
    <property type="project" value="TreeGrafter"/>
</dbReference>
<name>A0A4R6TAB2_9BACT</name>
<dbReference type="RefSeq" id="WP_133552060.1">
    <property type="nucleotide sequence ID" value="NZ_SNYF01000005.1"/>
</dbReference>
<dbReference type="AlphaFoldDB" id="A0A4R6TAB2"/>
<dbReference type="InterPro" id="IPR003594">
    <property type="entry name" value="HATPase_dom"/>
</dbReference>
<evidence type="ECO:0000313" key="11">
    <source>
        <dbReference type="Proteomes" id="UP000294535"/>
    </source>
</evidence>
<keyword evidence="7 8" id="KW-0472">Membrane</keyword>
<keyword evidence="3" id="KW-0597">Phosphoprotein</keyword>
<dbReference type="GO" id="GO:0004721">
    <property type="term" value="F:phosphoprotein phosphatase activity"/>
    <property type="evidence" value="ECO:0007669"/>
    <property type="project" value="TreeGrafter"/>
</dbReference>
<dbReference type="CDD" id="cd00130">
    <property type="entry name" value="PAS"/>
    <property type="match status" value="1"/>
</dbReference>
<dbReference type="Gene3D" id="1.10.287.130">
    <property type="match status" value="1"/>
</dbReference>
<evidence type="ECO:0000256" key="1">
    <source>
        <dbReference type="ARBA" id="ARBA00000085"/>
    </source>
</evidence>
<evidence type="ECO:0000256" key="6">
    <source>
        <dbReference type="ARBA" id="ARBA00023012"/>
    </source>
</evidence>
<evidence type="ECO:0000256" key="8">
    <source>
        <dbReference type="SAM" id="Phobius"/>
    </source>
</evidence>
<dbReference type="OrthoDB" id="1269247at2"/>
<dbReference type="EC" id="2.7.13.3" evidence="2"/>
<dbReference type="InterPro" id="IPR036890">
    <property type="entry name" value="HATPase_C_sf"/>
</dbReference>
<dbReference type="SUPFAM" id="SSF47384">
    <property type="entry name" value="Homodimeric domain of signal transducing histidine kinase"/>
    <property type="match status" value="1"/>
</dbReference>
<dbReference type="InterPro" id="IPR036097">
    <property type="entry name" value="HisK_dim/P_sf"/>
</dbReference>
<evidence type="ECO:0000256" key="7">
    <source>
        <dbReference type="ARBA" id="ARBA00023136"/>
    </source>
</evidence>
<dbReference type="Pfam" id="PF00989">
    <property type="entry name" value="PAS"/>
    <property type="match status" value="1"/>
</dbReference>
<organism evidence="10 11">
    <name type="scientific">Algoriphagus boseongensis</name>
    <dbReference type="NCBI Taxonomy" id="1442587"/>
    <lineage>
        <taxon>Bacteria</taxon>
        <taxon>Pseudomonadati</taxon>
        <taxon>Bacteroidota</taxon>
        <taxon>Cytophagia</taxon>
        <taxon>Cytophagales</taxon>
        <taxon>Cyclobacteriaceae</taxon>
        <taxon>Algoriphagus</taxon>
    </lineage>
</organism>
<comment type="catalytic activity">
    <reaction evidence="1">
        <text>ATP + protein L-histidine = ADP + protein N-phospho-L-histidine.</text>
        <dbReference type="EC" id="2.7.13.3"/>
    </reaction>
</comment>
<dbReference type="EMBL" id="SNYF01000005">
    <property type="protein sequence ID" value="TDQ18545.1"/>
    <property type="molecule type" value="Genomic_DNA"/>
</dbReference>
<dbReference type="SUPFAM" id="SSF55785">
    <property type="entry name" value="PYP-like sensor domain (PAS domain)"/>
    <property type="match status" value="1"/>
</dbReference>
<evidence type="ECO:0000313" key="10">
    <source>
        <dbReference type="EMBL" id="TDQ18545.1"/>
    </source>
</evidence>
<dbReference type="InterPro" id="IPR031621">
    <property type="entry name" value="HisKA_7TM"/>
</dbReference>
<keyword evidence="6" id="KW-0902">Two-component regulatory system</keyword>
<dbReference type="InterPro" id="IPR000014">
    <property type="entry name" value="PAS"/>
</dbReference>
<dbReference type="Pfam" id="PF16927">
    <property type="entry name" value="HisKA_7TM"/>
    <property type="match status" value="1"/>
</dbReference>
<dbReference type="SMART" id="SM00387">
    <property type="entry name" value="HATPase_c"/>
    <property type="match status" value="1"/>
</dbReference>
<dbReference type="InterPro" id="IPR004358">
    <property type="entry name" value="Sig_transdc_His_kin-like_C"/>
</dbReference>
<dbReference type="PROSITE" id="PS50109">
    <property type="entry name" value="HIS_KIN"/>
    <property type="match status" value="1"/>
</dbReference>
<dbReference type="InterPro" id="IPR035965">
    <property type="entry name" value="PAS-like_dom_sf"/>
</dbReference>
<feature type="transmembrane region" description="Helical" evidence="8">
    <location>
        <begin position="98"/>
        <end position="124"/>
    </location>
</feature>
<dbReference type="InterPro" id="IPR013767">
    <property type="entry name" value="PAS_fold"/>
</dbReference>
<feature type="transmembrane region" description="Helical" evidence="8">
    <location>
        <begin position="144"/>
        <end position="165"/>
    </location>
</feature>
<dbReference type="Gene3D" id="3.30.450.20">
    <property type="entry name" value="PAS domain"/>
    <property type="match status" value="1"/>
</dbReference>
<proteinExistence type="predicted"/>
<evidence type="ECO:0000256" key="4">
    <source>
        <dbReference type="ARBA" id="ARBA00022679"/>
    </source>
</evidence>
<dbReference type="InterPro" id="IPR005467">
    <property type="entry name" value="His_kinase_dom"/>
</dbReference>
<dbReference type="InterPro" id="IPR003661">
    <property type="entry name" value="HisK_dim/P_dom"/>
</dbReference>
<reference evidence="10 11" key="1">
    <citation type="submission" date="2019-03" db="EMBL/GenBank/DDBJ databases">
        <title>Genomic Encyclopedia of Type Strains, Phase III (KMG-III): the genomes of soil and plant-associated and newly described type strains.</title>
        <authorList>
            <person name="Whitman W."/>
        </authorList>
    </citation>
    <scope>NUCLEOTIDE SEQUENCE [LARGE SCALE GENOMIC DNA]</scope>
    <source>
        <strain evidence="10 11">CECT 8446</strain>
    </source>
</reference>
<keyword evidence="11" id="KW-1185">Reference proteome</keyword>
<dbReference type="GO" id="GO:0000155">
    <property type="term" value="F:phosphorelay sensor kinase activity"/>
    <property type="evidence" value="ECO:0007669"/>
    <property type="project" value="InterPro"/>
</dbReference>
<evidence type="ECO:0000256" key="2">
    <source>
        <dbReference type="ARBA" id="ARBA00012438"/>
    </source>
</evidence>
<dbReference type="Pfam" id="PF02518">
    <property type="entry name" value="HATPase_c"/>
    <property type="match status" value="1"/>
</dbReference>